<dbReference type="PaxDb" id="100226-SCO3474"/>
<dbReference type="AlphaFoldDB" id="Q9RKG3"/>
<reference evidence="5 6" key="2">
    <citation type="journal article" date="2002" name="Nature">
        <title>Complete genome sequence of the model actinomycete Streptomyces coelicolor A3(2).</title>
        <authorList>
            <person name="Bentley S.D."/>
            <person name="Chater K.F."/>
            <person name="Cerdeno-Tarraga A.M."/>
            <person name="Challis G.L."/>
            <person name="Thomson N.R."/>
            <person name="James K.D."/>
            <person name="Harris D.E."/>
            <person name="Quail M.A."/>
            <person name="Kieser H."/>
            <person name="Harper D."/>
            <person name="Bateman A."/>
            <person name="Brown S."/>
            <person name="Chandra G."/>
            <person name="Chen C.W."/>
            <person name="Collins M."/>
            <person name="Cronin A."/>
            <person name="Fraser A."/>
            <person name="Goble A."/>
            <person name="Hidalgo J."/>
            <person name="Hornsby T."/>
            <person name="Howarth S."/>
            <person name="Huang C.H."/>
            <person name="Kieser T."/>
            <person name="Larke L."/>
            <person name="Murphy L."/>
            <person name="Oliver K."/>
            <person name="O'Neil S."/>
            <person name="Rabbinowitsch E."/>
            <person name="Rajandream M.A."/>
            <person name="Rutherford K."/>
            <person name="Rutter S."/>
            <person name="Seeger K."/>
            <person name="Saunders D."/>
            <person name="Sharp S."/>
            <person name="Squares R."/>
            <person name="Squares S."/>
            <person name="Taylor K."/>
            <person name="Warren T."/>
            <person name="Wietzorrek A."/>
            <person name="Woodward J."/>
            <person name="Barrell B.G."/>
            <person name="Parkhill J."/>
            <person name="Hopwood D.A."/>
        </authorList>
    </citation>
    <scope>NUCLEOTIDE SEQUENCE [LARGE SCALE GENOMIC DNA]</scope>
    <source>
        <strain evidence="6">ATCC BAA-471 / A3(2) / M145</strain>
    </source>
</reference>
<keyword evidence="6" id="KW-1185">Reference proteome</keyword>
<feature type="domain" description="Carbohydrate kinase PfkB" evidence="4">
    <location>
        <begin position="12"/>
        <end position="305"/>
    </location>
</feature>
<gene>
    <name evidence="5" type="ordered locus">SCO3474</name>
    <name evidence="5" type="ORF">SCE65.10c</name>
</gene>
<dbReference type="CDD" id="cd01166">
    <property type="entry name" value="KdgK"/>
    <property type="match status" value="1"/>
</dbReference>
<dbReference type="RefSeq" id="WP_011029013.1">
    <property type="nucleotide sequence ID" value="NC_003888.3"/>
</dbReference>
<dbReference type="InterPro" id="IPR052700">
    <property type="entry name" value="Carb_kinase_PfkB-like"/>
</dbReference>
<keyword evidence="2" id="KW-0808">Transferase</keyword>
<dbReference type="KEGG" id="sco:SCO3474"/>
<sequence>MTRPVVEGGPAVVCLGETMAQIVPIDGLRLHEASACAFGVAGAESNVAISLSRLGTAAFWAGFVGDDPMGLRVLGELRRHGVVTKLARTMPGRRTGVYFKDPAPEGSDIYYYRSGSAATLMDGEYAERIAAVRPRWIHLTGVTPALSENCREAVISLIELAGDTGASVSFDVNYRPSLWPARDAAAQSLMAIADRCNVVFVGLDEAQTLWKSCTAGAVRDHLPSPDVVVVKDGGREAVAFRGGRRTAVPALPVDVVEPVGAGDAFAAGWIHGALVGLDEAGCLRLGHLLAGAAMTSLSDVADLPTAPAALVARAKHGNEWPGHGSPAEASPHP</sequence>
<dbReference type="HOGENOM" id="CLU_027634_6_0_11"/>
<dbReference type="Gene3D" id="3.40.1190.20">
    <property type="match status" value="1"/>
</dbReference>
<dbReference type="OrthoDB" id="9808601at2"/>
<dbReference type="PhylomeDB" id="Q9RKG3"/>
<dbReference type="PATRIC" id="fig|100226.15.peg.3533"/>
<dbReference type="EMBL" id="AL645882">
    <property type="protein sequence ID" value="CAB61798.1"/>
    <property type="molecule type" value="Genomic_DNA"/>
</dbReference>
<reference evidence="5 6" key="1">
    <citation type="journal article" date="1996" name="Mol. Microbiol.">
        <title>A set of ordered cosmids and a detailed genetic and physical map for the 8 Mb Streptomyces coelicolor A3(2) chromosome.</title>
        <authorList>
            <person name="Redenbach M."/>
            <person name="Kieser H.M."/>
            <person name="Denapaite D."/>
            <person name="Eichner A."/>
            <person name="Cullum J."/>
            <person name="Kinashi H."/>
            <person name="Hopwood D.A."/>
        </authorList>
    </citation>
    <scope>NUCLEOTIDE SEQUENCE [LARGE SCALE GENOMIC DNA]</scope>
    <source>
        <strain evidence="6">ATCC BAA-471 / A3(2) / M145</strain>
    </source>
</reference>
<dbReference type="EMBL" id="AL939116">
    <property type="protein sequence ID" value="CAB61798.1"/>
    <property type="molecule type" value="Genomic_DNA"/>
</dbReference>
<name>Q9RKG3_STRCO</name>
<evidence type="ECO:0000256" key="1">
    <source>
        <dbReference type="ARBA" id="ARBA00010688"/>
    </source>
</evidence>
<dbReference type="PANTHER" id="PTHR43320:SF2">
    <property type="entry name" value="2-DEHYDRO-3-DEOXYGLUCONOKINASE_2-DEHYDRO-3-DEOXYGALACTONOKINASE"/>
    <property type="match status" value="1"/>
</dbReference>
<accession>Q9RKG3</accession>
<comment type="similarity">
    <text evidence="1">Belongs to the carbohydrate kinase PfkB family.</text>
</comment>
<protein>
    <submittedName>
        <fullName evidence="5">Sugar kinase</fullName>
    </submittedName>
</protein>
<evidence type="ECO:0000256" key="2">
    <source>
        <dbReference type="ARBA" id="ARBA00022679"/>
    </source>
</evidence>
<dbReference type="InterPro" id="IPR029056">
    <property type="entry name" value="Ribokinase-like"/>
</dbReference>
<keyword evidence="3 5" id="KW-0418">Kinase</keyword>
<evidence type="ECO:0000259" key="4">
    <source>
        <dbReference type="Pfam" id="PF00294"/>
    </source>
</evidence>
<dbReference type="eggNOG" id="COG0524">
    <property type="taxonomic scope" value="Bacteria"/>
</dbReference>
<organism evidence="5 6">
    <name type="scientific">Streptomyces coelicolor (strain ATCC BAA-471 / A3(2) / M145)</name>
    <dbReference type="NCBI Taxonomy" id="100226"/>
    <lineage>
        <taxon>Bacteria</taxon>
        <taxon>Bacillati</taxon>
        <taxon>Actinomycetota</taxon>
        <taxon>Actinomycetes</taxon>
        <taxon>Kitasatosporales</taxon>
        <taxon>Streptomycetaceae</taxon>
        <taxon>Streptomyces</taxon>
        <taxon>Streptomyces albidoflavus group</taxon>
    </lineage>
</organism>
<dbReference type="Proteomes" id="UP000001973">
    <property type="component" value="Chromosome"/>
</dbReference>
<dbReference type="SUPFAM" id="SSF53613">
    <property type="entry name" value="Ribokinase-like"/>
    <property type="match status" value="1"/>
</dbReference>
<dbReference type="PANTHER" id="PTHR43320">
    <property type="entry name" value="SUGAR KINASE"/>
    <property type="match status" value="1"/>
</dbReference>
<evidence type="ECO:0000313" key="6">
    <source>
        <dbReference type="Proteomes" id="UP000001973"/>
    </source>
</evidence>
<dbReference type="STRING" id="100226.gene:17761096"/>
<evidence type="ECO:0000256" key="3">
    <source>
        <dbReference type="ARBA" id="ARBA00022777"/>
    </source>
</evidence>
<dbReference type="GO" id="GO:0016301">
    <property type="term" value="F:kinase activity"/>
    <property type="evidence" value="ECO:0000318"/>
    <property type="project" value="GO_Central"/>
</dbReference>
<evidence type="ECO:0000313" key="5">
    <source>
        <dbReference type="EMBL" id="CAB61798.1"/>
    </source>
</evidence>
<proteinExistence type="inferred from homology"/>
<dbReference type="InParanoid" id="Q9RKG3"/>
<dbReference type="Pfam" id="PF00294">
    <property type="entry name" value="PfkB"/>
    <property type="match status" value="1"/>
</dbReference>
<dbReference type="InterPro" id="IPR011611">
    <property type="entry name" value="PfkB_dom"/>
</dbReference>